<dbReference type="GO" id="GO:0003677">
    <property type="term" value="F:DNA binding"/>
    <property type="evidence" value="ECO:0007669"/>
    <property type="project" value="UniProtKB-UniRule"/>
</dbReference>
<evidence type="ECO:0000256" key="3">
    <source>
        <dbReference type="ARBA" id="ARBA00023125"/>
    </source>
</evidence>
<dbReference type="PROSITE" id="PS51900">
    <property type="entry name" value="CB"/>
    <property type="match status" value="1"/>
</dbReference>
<reference evidence="7 8" key="1">
    <citation type="submission" date="2016-07" db="EMBL/GenBank/DDBJ databases">
        <title>Complete genome sequence of Altererythrobacter dongtanensis KCTC 22672, a type strain with esterase isolated from tidal flat.</title>
        <authorList>
            <person name="Cheng H."/>
            <person name="Wu Y.-H."/>
            <person name="Zhou P."/>
            <person name="Huo Y.-Y."/>
            <person name="Wang C.-S."/>
            <person name="Xu X.-W."/>
        </authorList>
    </citation>
    <scope>NUCLEOTIDE SEQUENCE [LARGE SCALE GENOMIC DNA]</scope>
    <source>
        <strain evidence="7 8">KCTC 22672</strain>
    </source>
</reference>
<dbReference type="RefSeq" id="WP_067677231.1">
    <property type="nucleotide sequence ID" value="NZ_CP016591.1"/>
</dbReference>
<comment type="similarity">
    <text evidence="1">Belongs to the 'phage' integrase family.</text>
</comment>
<keyword evidence="3 5" id="KW-0238">DNA-binding</keyword>
<sequence length="543" mass="61596">MQRVAKYLYVRGRSYTFRRSVPPYARPAFNGVTEYVRSLGDIAEKRALALRAVHEELTDQKIAAAKGRDRAKQRVDDVLRIKHVPDREEIERAVRSWLVETETRSSEQPPRGRQRTDDHVRDLGLIDAEVVRVMRSNTGEAPLMTRWIAEAMIQSHGWSMPPVGPLRSMLEDRVARGQRELVARQRSELTWDDQPQPTHRLFSPEEFARDREVVQAPILRSVSLLDVLDQYFAEQQPSIATIKKWTTALSSLIDHLGHDDAARVTSDDIVGWKNALLAPNSEGERTRGQMTVRHGYLGAVKPVFGWAVANKLLPFNPVLGVKVSVPRRTRTRSEKGYTDAEAKTVLLAARAVDCTSDRSFGAFARRWLPWLCAYTGARVGEMAQLRAGDVAQAHDGIWYVTITPEAGTQKGGFARKVSLHPHLIEQGFVEAIRGRKGPLFYDPSLKKLGSKGNPQHKKVAQRVADWVRSLGITDRELQPNHGWRHRFITIARDIGMDPDVRRAITAHAAKDQHQDYGDVLVRSSYRALIRFPRYEWRPDSDNT</sequence>
<dbReference type="AlphaFoldDB" id="A0A1B2AC35"/>
<dbReference type="InterPro" id="IPR013762">
    <property type="entry name" value="Integrase-like_cat_sf"/>
</dbReference>
<feature type="domain" description="Core-binding (CB)" evidence="6">
    <location>
        <begin position="222"/>
        <end position="308"/>
    </location>
</feature>
<evidence type="ECO:0000313" key="8">
    <source>
        <dbReference type="Proteomes" id="UP000092932"/>
    </source>
</evidence>
<dbReference type="Proteomes" id="UP000092932">
    <property type="component" value="Chromosome"/>
</dbReference>
<dbReference type="InterPro" id="IPR044068">
    <property type="entry name" value="CB"/>
</dbReference>
<evidence type="ECO:0000256" key="2">
    <source>
        <dbReference type="ARBA" id="ARBA00022908"/>
    </source>
</evidence>
<evidence type="ECO:0000313" key="7">
    <source>
        <dbReference type="EMBL" id="ANY19654.1"/>
    </source>
</evidence>
<dbReference type="InterPro" id="IPR050090">
    <property type="entry name" value="Tyrosine_recombinase_XerCD"/>
</dbReference>
<dbReference type="InterPro" id="IPR011010">
    <property type="entry name" value="DNA_brk_join_enz"/>
</dbReference>
<dbReference type="Gene3D" id="1.10.443.10">
    <property type="entry name" value="Intergrase catalytic core"/>
    <property type="match status" value="1"/>
</dbReference>
<dbReference type="PATRIC" id="fig|692370.5.peg.1152"/>
<evidence type="ECO:0000256" key="4">
    <source>
        <dbReference type="ARBA" id="ARBA00023172"/>
    </source>
</evidence>
<keyword evidence="8" id="KW-1185">Reference proteome</keyword>
<proteinExistence type="inferred from homology"/>
<dbReference type="GO" id="GO:0006310">
    <property type="term" value="P:DNA recombination"/>
    <property type="evidence" value="ECO:0007669"/>
    <property type="project" value="UniProtKB-KW"/>
</dbReference>
<dbReference type="KEGG" id="ado:A6F68_01135"/>
<dbReference type="STRING" id="692370.A6F68_01135"/>
<evidence type="ECO:0000259" key="6">
    <source>
        <dbReference type="PROSITE" id="PS51900"/>
    </source>
</evidence>
<dbReference type="InterPro" id="IPR010998">
    <property type="entry name" value="Integrase_recombinase_N"/>
</dbReference>
<accession>A0A1B2AC35</accession>
<dbReference type="EMBL" id="CP016591">
    <property type="protein sequence ID" value="ANY19654.1"/>
    <property type="molecule type" value="Genomic_DNA"/>
</dbReference>
<evidence type="ECO:0000256" key="1">
    <source>
        <dbReference type="ARBA" id="ARBA00008857"/>
    </source>
</evidence>
<dbReference type="SUPFAM" id="SSF56349">
    <property type="entry name" value="DNA breaking-rejoining enzymes"/>
    <property type="match status" value="1"/>
</dbReference>
<keyword evidence="2" id="KW-0229">DNA integration</keyword>
<keyword evidence="4" id="KW-0233">DNA recombination</keyword>
<protein>
    <submittedName>
        <fullName evidence="7">Phage integrase family protein</fullName>
    </submittedName>
</protein>
<dbReference type="PANTHER" id="PTHR30349">
    <property type="entry name" value="PHAGE INTEGRASE-RELATED"/>
    <property type="match status" value="1"/>
</dbReference>
<gene>
    <name evidence="7" type="ORF">A6F68_01135</name>
</gene>
<organism evidence="7 8">
    <name type="scientific">Tsuneonella dongtanensis</name>
    <dbReference type="NCBI Taxonomy" id="692370"/>
    <lineage>
        <taxon>Bacteria</taxon>
        <taxon>Pseudomonadati</taxon>
        <taxon>Pseudomonadota</taxon>
        <taxon>Alphaproteobacteria</taxon>
        <taxon>Sphingomonadales</taxon>
        <taxon>Erythrobacteraceae</taxon>
        <taxon>Tsuneonella</taxon>
    </lineage>
</organism>
<evidence type="ECO:0000256" key="5">
    <source>
        <dbReference type="PROSITE-ProRule" id="PRU01248"/>
    </source>
</evidence>
<dbReference type="PANTHER" id="PTHR30349:SF41">
    <property type="entry name" value="INTEGRASE_RECOMBINASE PROTEIN MJ0367-RELATED"/>
    <property type="match status" value="1"/>
</dbReference>
<dbReference type="Gene3D" id="1.10.150.130">
    <property type="match status" value="1"/>
</dbReference>
<name>A0A1B2AC35_9SPHN</name>
<dbReference type="GO" id="GO:0015074">
    <property type="term" value="P:DNA integration"/>
    <property type="evidence" value="ECO:0007669"/>
    <property type="project" value="UniProtKB-KW"/>
</dbReference>